<dbReference type="Proteomes" id="UP001626550">
    <property type="component" value="Unassembled WGS sequence"/>
</dbReference>
<accession>A0ABD2QB54</accession>
<keyword evidence="2" id="KW-1185">Reference proteome</keyword>
<proteinExistence type="predicted"/>
<dbReference type="EMBL" id="JBJKFK010000508">
    <property type="protein sequence ID" value="KAL3316633.1"/>
    <property type="molecule type" value="Genomic_DNA"/>
</dbReference>
<name>A0ABD2QB54_9PLAT</name>
<gene>
    <name evidence="1" type="ORF">Ciccas_004713</name>
</gene>
<organism evidence="1 2">
    <name type="scientific">Cichlidogyrus casuarinus</name>
    <dbReference type="NCBI Taxonomy" id="1844966"/>
    <lineage>
        <taxon>Eukaryota</taxon>
        <taxon>Metazoa</taxon>
        <taxon>Spiralia</taxon>
        <taxon>Lophotrochozoa</taxon>
        <taxon>Platyhelminthes</taxon>
        <taxon>Monogenea</taxon>
        <taxon>Monopisthocotylea</taxon>
        <taxon>Dactylogyridea</taxon>
        <taxon>Ancyrocephalidae</taxon>
        <taxon>Cichlidogyrus</taxon>
    </lineage>
</organism>
<evidence type="ECO:0000313" key="2">
    <source>
        <dbReference type="Proteomes" id="UP001626550"/>
    </source>
</evidence>
<reference evidence="1 2" key="1">
    <citation type="submission" date="2024-11" db="EMBL/GenBank/DDBJ databases">
        <title>Adaptive evolution of stress response genes in parasites aligns with host niche diversity.</title>
        <authorList>
            <person name="Hahn C."/>
            <person name="Resl P."/>
        </authorList>
    </citation>
    <scope>NUCLEOTIDE SEQUENCE [LARGE SCALE GENOMIC DNA]</scope>
    <source>
        <strain evidence="1">EGGRZ-B1_66</strain>
        <tissue evidence="1">Body</tissue>
    </source>
</reference>
<comment type="caution">
    <text evidence="1">The sequence shown here is derived from an EMBL/GenBank/DDBJ whole genome shotgun (WGS) entry which is preliminary data.</text>
</comment>
<protein>
    <submittedName>
        <fullName evidence="1">Uncharacterized protein</fullName>
    </submittedName>
</protein>
<sequence>MLLYFYEHENYGGINQISFANFQRTKKKNKISKSDQYYPPTCTVTGDQFQAPDFMASTKSGIFFAQTVKGIVKE</sequence>
<feature type="non-terminal residue" evidence="1">
    <location>
        <position position="74"/>
    </location>
</feature>
<dbReference type="AlphaFoldDB" id="A0ABD2QB54"/>
<evidence type="ECO:0000313" key="1">
    <source>
        <dbReference type="EMBL" id="KAL3316633.1"/>
    </source>
</evidence>